<sequence>MDIITFGEKKEGKEYIWRPAVYCVMFNSQRDKIAIIQTNDGKFFLPGGGIEKNETDEECLKREALEEMGMEIEIGHFIGCARRYFYSTNEYKYYLSEGYFYLCDTGRQISKPTEVDHFLKWIEPIQAIDSLFHEHQSWAVNEALLQL</sequence>
<keyword evidence="2" id="KW-1185">Reference proteome</keyword>
<organism evidence="1 2">
    <name type="scientific">Bacillus cytotoxicus</name>
    <dbReference type="NCBI Taxonomy" id="580165"/>
    <lineage>
        <taxon>Bacteria</taxon>
        <taxon>Bacillati</taxon>
        <taxon>Bacillota</taxon>
        <taxon>Bacilli</taxon>
        <taxon>Bacillales</taxon>
        <taxon>Bacillaceae</taxon>
        <taxon>Bacillus</taxon>
        <taxon>Bacillus cereus group</taxon>
    </lineage>
</organism>
<protein>
    <submittedName>
        <fullName evidence="1">NUDIX domain-containing protein</fullName>
    </submittedName>
</protein>
<gene>
    <name evidence="1" type="ORF">M3215_17065</name>
</gene>
<evidence type="ECO:0000313" key="2">
    <source>
        <dbReference type="Proteomes" id="UP001202289"/>
    </source>
</evidence>
<dbReference type="EMBL" id="JAMBOP010000023">
    <property type="protein sequence ID" value="MCM3737464.1"/>
    <property type="molecule type" value="Genomic_DNA"/>
</dbReference>
<comment type="caution">
    <text evidence="1">The sequence shown here is derived from an EMBL/GenBank/DDBJ whole genome shotgun (WGS) entry which is preliminary data.</text>
</comment>
<accession>A0ACC6AA59</accession>
<dbReference type="Proteomes" id="UP001202289">
    <property type="component" value="Unassembled WGS sequence"/>
</dbReference>
<reference evidence="1" key="1">
    <citation type="submission" date="2022-05" db="EMBL/GenBank/DDBJ databases">
        <title>Comparative Genomics of Spacecraft Associated Microbes.</title>
        <authorList>
            <person name="Tran M.T."/>
            <person name="Wright A."/>
            <person name="Seuylemezian A."/>
            <person name="Eisen J."/>
            <person name="Coil D."/>
        </authorList>
    </citation>
    <scope>NUCLEOTIDE SEQUENCE</scope>
    <source>
        <strain evidence="1">FAIRING 10M-2.2</strain>
    </source>
</reference>
<evidence type="ECO:0000313" key="1">
    <source>
        <dbReference type="EMBL" id="MCM3737464.1"/>
    </source>
</evidence>
<proteinExistence type="predicted"/>
<name>A0ACC6AA59_9BACI</name>